<protein>
    <submittedName>
        <fullName evidence="1">Uncharacterized protein</fullName>
    </submittedName>
</protein>
<accession>A0A109K648</accession>
<dbReference type="Proteomes" id="UP000057737">
    <property type="component" value="Unassembled WGS sequence"/>
</dbReference>
<proteinExistence type="predicted"/>
<organism evidence="1 2">
    <name type="scientific">Bradyrhizobium macuxiense</name>
    <dbReference type="NCBI Taxonomy" id="1755647"/>
    <lineage>
        <taxon>Bacteria</taxon>
        <taxon>Pseudomonadati</taxon>
        <taxon>Pseudomonadota</taxon>
        <taxon>Alphaproteobacteria</taxon>
        <taxon>Hyphomicrobiales</taxon>
        <taxon>Nitrobacteraceae</taxon>
        <taxon>Bradyrhizobium</taxon>
    </lineage>
</organism>
<gene>
    <name evidence="1" type="ORF">AS156_25750</name>
</gene>
<keyword evidence="2" id="KW-1185">Reference proteome</keyword>
<sequence length="161" mass="17722">MKYANRMASPHHQAAALRTRGPVNVGAILDAFDREPEVLAQLGPKLPQEISGQVDRKSNPELQDAISVEISRRAYRAALITAARLDASLDRELLKAAELIAANAEPGNADVVVKISHDMLAPIQRLRKLGWLVGAKGLGDRTWRWRVTLSARWVREAGMTT</sequence>
<dbReference type="RefSeq" id="WP_066498623.1">
    <property type="nucleotide sequence ID" value="NZ_LNCU01000007.1"/>
</dbReference>
<dbReference type="EMBL" id="LNCU01000007">
    <property type="protein sequence ID" value="KWV61124.1"/>
    <property type="molecule type" value="Genomic_DNA"/>
</dbReference>
<comment type="caution">
    <text evidence="1">The sequence shown here is derived from an EMBL/GenBank/DDBJ whole genome shotgun (WGS) entry which is preliminary data.</text>
</comment>
<evidence type="ECO:0000313" key="2">
    <source>
        <dbReference type="Proteomes" id="UP000057737"/>
    </source>
</evidence>
<dbReference type="AlphaFoldDB" id="A0A109K648"/>
<name>A0A109K648_9BRAD</name>
<reference evidence="1 2" key="1">
    <citation type="submission" date="2015-11" db="EMBL/GenBank/DDBJ databases">
        <title>Draft Genome Sequence of the Strain BR 10303 (Bradyrhizobium sp.) isolated from nodules of Centrolobium paraense.</title>
        <authorList>
            <person name="Zelli J.E."/>
            <person name="Simoes-Araujo J.L."/>
            <person name="Barauna A.C."/>
            <person name="Silva K."/>
        </authorList>
    </citation>
    <scope>NUCLEOTIDE SEQUENCE [LARGE SCALE GENOMIC DNA]</scope>
    <source>
        <strain evidence="1 2">BR 10303</strain>
    </source>
</reference>
<evidence type="ECO:0000313" key="1">
    <source>
        <dbReference type="EMBL" id="KWV61124.1"/>
    </source>
</evidence>